<protein>
    <submittedName>
        <fullName evidence="2">Putative oligomerization/nucleic acid binding protein</fullName>
    </submittedName>
</protein>
<sequence length="161" mass="17407">MFGKKIKDPVAGHAQVLGVGVPTESQGRIMRIRLQLLIEAPGVAPQQIDTGMMVKRVNIPQAGMVLPVTVDRGNPKRWEIDWDTAPTRQSLIDAQAQAIIDAGGIDATHGTRHDTTPDTASPNTADDRLTLLERAAALHADGVLTDDEFAAEKARIMHQHP</sequence>
<accession>A0A4R7I4F7</accession>
<name>A0A4R7I4F7_9ACTN</name>
<dbReference type="RefSeq" id="WP_133869870.1">
    <property type="nucleotide sequence ID" value="NZ_SOAU01000001.1"/>
</dbReference>
<proteinExistence type="predicted"/>
<organism evidence="2 3">
    <name type="scientific">Ilumatobacter fluminis</name>
    <dbReference type="NCBI Taxonomy" id="467091"/>
    <lineage>
        <taxon>Bacteria</taxon>
        <taxon>Bacillati</taxon>
        <taxon>Actinomycetota</taxon>
        <taxon>Acidimicrobiia</taxon>
        <taxon>Acidimicrobiales</taxon>
        <taxon>Ilumatobacteraceae</taxon>
        <taxon>Ilumatobacter</taxon>
    </lineage>
</organism>
<dbReference type="AlphaFoldDB" id="A0A4R7I4F7"/>
<feature type="domain" description="SHOCT" evidence="1">
    <location>
        <begin position="132"/>
        <end position="157"/>
    </location>
</feature>
<dbReference type="Proteomes" id="UP000294558">
    <property type="component" value="Unassembled WGS sequence"/>
</dbReference>
<dbReference type="OrthoDB" id="5996503at2"/>
<evidence type="ECO:0000313" key="3">
    <source>
        <dbReference type="Proteomes" id="UP000294558"/>
    </source>
</evidence>
<reference evidence="2 3" key="1">
    <citation type="submission" date="2019-03" db="EMBL/GenBank/DDBJ databases">
        <title>Sequencing the genomes of 1000 actinobacteria strains.</title>
        <authorList>
            <person name="Klenk H.-P."/>
        </authorList>
    </citation>
    <scope>NUCLEOTIDE SEQUENCE [LARGE SCALE GENOMIC DNA]</scope>
    <source>
        <strain evidence="2 3">DSM 18936</strain>
    </source>
</reference>
<dbReference type="Pfam" id="PF09851">
    <property type="entry name" value="SHOCT"/>
    <property type="match status" value="1"/>
</dbReference>
<evidence type="ECO:0000259" key="1">
    <source>
        <dbReference type="Pfam" id="PF09851"/>
    </source>
</evidence>
<dbReference type="InterPro" id="IPR018649">
    <property type="entry name" value="SHOCT"/>
</dbReference>
<evidence type="ECO:0000313" key="2">
    <source>
        <dbReference type="EMBL" id="TDT17586.1"/>
    </source>
</evidence>
<dbReference type="EMBL" id="SOAU01000001">
    <property type="protein sequence ID" value="TDT17586.1"/>
    <property type="molecule type" value="Genomic_DNA"/>
</dbReference>
<keyword evidence="3" id="KW-1185">Reference proteome</keyword>
<gene>
    <name evidence="2" type="ORF">BDK89_3197</name>
</gene>
<comment type="caution">
    <text evidence="2">The sequence shown here is derived from an EMBL/GenBank/DDBJ whole genome shotgun (WGS) entry which is preliminary data.</text>
</comment>